<organism evidence="2 3">
    <name type="scientific">Mycobacterium botniense</name>
    <dbReference type="NCBI Taxonomy" id="84962"/>
    <lineage>
        <taxon>Bacteria</taxon>
        <taxon>Bacillati</taxon>
        <taxon>Actinomycetota</taxon>
        <taxon>Actinomycetes</taxon>
        <taxon>Mycobacteriales</taxon>
        <taxon>Mycobacteriaceae</taxon>
        <taxon>Mycobacterium</taxon>
    </lineage>
</organism>
<evidence type="ECO:0000313" key="3">
    <source>
        <dbReference type="Proteomes" id="UP000465361"/>
    </source>
</evidence>
<proteinExistence type="predicted"/>
<protein>
    <submittedName>
        <fullName evidence="2">Uncharacterized protein</fullName>
    </submittedName>
</protein>
<dbReference type="NCBIfam" id="NF046112">
    <property type="entry name" value="MSMEG_6209_Nter"/>
    <property type="match status" value="1"/>
</dbReference>
<dbReference type="AlphaFoldDB" id="A0A7I9XS44"/>
<keyword evidence="3" id="KW-1185">Reference proteome</keyword>
<evidence type="ECO:0000313" key="2">
    <source>
        <dbReference type="EMBL" id="GFG72809.1"/>
    </source>
</evidence>
<comment type="caution">
    <text evidence="2">The sequence shown here is derived from an EMBL/GenBank/DDBJ whole genome shotgun (WGS) entry which is preliminary data.</text>
</comment>
<accession>A0A7I9XS44</accession>
<evidence type="ECO:0000256" key="1">
    <source>
        <dbReference type="SAM" id="SignalP"/>
    </source>
</evidence>
<name>A0A7I9XS44_9MYCO</name>
<keyword evidence="1" id="KW-0732">Signal</keyword>
<gene>
    <name evidence="2" type="ORF">MBOT_01740</name>
</gene>
<feature type="signal peptide" evidence="1">
    <location>
        <begin position="1"/>
        <end position="21"/>
    </location>
</feature>
<dbReference type="Proteomes" id="UP000465361">
    <property type="component" value="Unassembled WGS sequence"/>
</dbReference>
<sequence length="99" mass="10767">MSALMASAGLVNTLLTAGGFAANNAKMPQEEGVLIEALERRLAQRYATLPRKQIAVAIQHAYARFDGARVRDFVPLLVERRAEEELTSLSTPHGDESMG</sequence>
<reference evidence="2 3" key="1">
    <citation type="journal article" date="2019" name="Emerg. Microbes Infect.">
        <title>Comprehensive subspecies identification of 175 nontuberculous mycobacteria species based on 7547 genomic profiles.</title>
        <authorList>
            <person name="Matsumoto Y."/>
            <person name="Kinjo T."/>
            <person name="Motooka D."/>
            <person name="Nabeya D."/>
            <person name="Jung N."/>
            <person name="Uechi K."/>
            <person name="Horii T."/>
            <person name="Iida T."/>
            <person name="Fujita J."/>
            <person name="Nakamura S."/>
        </authorList>
    </citation>
    <scope>NUCLEOTIDE SEQUENCE [LARGE SCALE GENOMIC DNA]</scope>
    <source>
        <strain evidence="2 3">JCM 17322</strain>
    </source>
</reference>
<feature type="chain" id="PRO_5029851227" evidence="1">
    <location>
        <begin position="22"/>
        <end position="99"/>
    </location>
</feature>
<dbReference type="EMBL" id="BLKW01000002">
    <property type="protein sequence ID" value="GFG72809.1"/>
    <property type="molecule type" value="Genomic_DNA"/>
</dbReference>
<dbReference type="Gene3D" id="1.10.8.1060">
    <property type="entry name" value="Corynebacterium glutamicum thioredoxin-dependent arsenate reductase, N-terminal domain"/>
    <property type="match status" value="1"/>
</dbReference>